<dbReference type="InterPro" id="IPR003593">
    <property type="entry name" value="AAA+_ATPase"/>
</dbReference>
<accession>A0A803MJI8</accession>
<dbReference type="Proteomes" id="UP000596660">
    <property type="component" value="Unplaced"/>
</dbReference>
<evidence type="ECO:0000256" key="6">
    <source>
        <dbReference type="RuleBase" id="RU003651"/>
    </source>
</evidence>
<dbReference type="GO" id="GO:0016887">
    <property type="term" value="F:ATP hydrolysis activity"/>
    <property type="evidence" value="ECO:0007669"/>
    <property type="project" value="InterPro"/>
</dbReference>
<dbReference type="InterPro" id="IPR025753">
    <property type="entry name" value="AAA_N_dom"/>
</dbReference>
<dbReference type="SUPFAM" id="SSF52540">
    <property type="entry name" value="P-loop containing nucleoside triphosphate hydrolases"/>
    <property type="match status" value="1"/>
</dbReference>
<dbReference type="SMART" id="SM00382">
    <property type="entry name" value="AAA"/>
    <property type="match status" value="1"/>
</dbReference>
<dbReference type="GO" id="GO:0005524">
    <property type="term" value="F:ATP binding"/>
    <property type="evidence" value="ECO:0007669"/>
    <property type="project" value="UniProtKB-KW"/>
</dbReference>
<name>A0A803MJI8_CHEQI</name>
<evidence type="ECO:0000256" key="4">
    <source>
        <dbReference type="ARBA" id="ARBA00022842"/>
    </source>
</evidence>
<proteinExistence type="inferred from homology"/>
<keyword evidence="9" id="KW-1185">Reference proteome</keyword>
<dbReference type="GO" id="GO:0006950">
    <property type="term" value="P:response to stress"/>
    <property type="evidence" value="ECO:0007669"/>
    <property type="project" value="UniProtKB-ARBA"/>
</dbReference>
<dbReference type="EnsemblPlants" id="AUR62030571-RA">
    <property type="protein sequence ID" value="AUR62030571-RA:cds"/>
    <property type="gene ID" value="AUR62030571"/>
</dbReference>
<reference evidence="8" key="1">
    <citation type="journal article" date="2017" name="Nature">
        <title>The genome of Chenopodium quinoa.</title>
        <authorList>
            <person name="Jarvis D.E."/>
            <person name="Ho Y.S."/>
            <person name="Lightfoot D.J."/>
            <person name="Schmoeckel S.M."/>
            <person name="Li B."/>
            <person name="Borm T.J.A."/>
            <person name="Ohyanagi H."/>
            <person name="Mineta K."/>
            <person name="Michell C.T."/>
            <person name="Saber N."/>
            <person name="Kharbatia N.M."/>
            <person name="Rupper R.R."/>
            <person name="Sharp A.R."/>
            <person name="Dally N."/>
            <person name="Boughton B.A."/>
            <person name="Woo Y.H."/>
            <person name="Gao G."/>
            <person name="Schijlen E.G.W.M."/>
            <person name="Guo X."/>
            <person name="Momin A.A."/>
            <person name="Negrao S."/>
            <person name="Al-Babili S."/>
            <person name="Gehring C."/>
            <person name="Roessner U."/>
            <person name="Jung C."/>
            <person name="Murphy K."/>
            <person name="Arold S.T."/>
            <person name="Gojobori T."/>
            <person name="van der Linden C.G."/>
            <person name="van Loo E.N."/>
            <person name="Jellen E.N."/>
            <person name="Maughan P.J."/>
            <person name="Tester M."/>
        </authorList>
    </citation>
    <scope>NUCLEOTIDE SEQUENCE [LARGE SCALE GENOMIC DNA]</scope>
    <source>
        <strain evidence="8">cv. PI 614886</strain>
    </source>
</reference>
<evidence type="ECO:0000259" key="7">
    <source>
        <dbReference type="SMART" id="SM00382"/>
    </source>
</evidence>
<dbReference type="PROSITE" id="PS00674">
    <property type="entry name" value="AAA"/>
    <property type="match status" value="1"/>
</dbReference>
<keyword evidence="6" id="KW-0067">ATP-binding</keyword>
<evidence type="ECO:0000256" key="3">
    <source>
        <dbReference type="ARBA" id="ARBA00022801"/>
    </source>
</evidence>
<protein>
    <recommendedName>
        <fullName evidence="7">AAA+ ATPase domain-containing protein</fullName>
    </recommendedName>
</protein>
<feature type="domain" description="AAA+ ATPase" evidence="7">
    <location>
        <begin position="251"/>
        <end position="362"/>
    </location>
</feature>
<comment type="cofactor">
    <cofactor evidence="1">
        <name>Mg(2+)</name>
        <dbReference type="ChEBI" id="CHEBI:18420"/>
    </cofactor>
</comment>
<dbReference type="PANTHER" id="PTHR23070">
    <property type="entry name" value="BCS1 AAA-TYPE ATPASE"/>
    <property type="match status" value="1"/>
</dbReference>
<dbReference type="Gramene" id="AUR62030571-RA">
    <property type="protein sequence ID" value="AUR62030571-RA:cds"/>
    <property type="gene ID" value="AUR62030571"/>
</dbReference>
<sequence length="414" mass="48304">MMMNTNDMFMQFGSFLATIMFVKAMYEQYLPHQWRDSIRSFMYRYTERIVRFFSPYLHITFEEYTGERFSRSEAYITIQTYLSEKTSDKARGLKGNFVKDGKALVLGLADNEEVTDVYQGVKAEIEWVRLPWFDRDREKEVVPLLFADLEHYNLTFHGSNRKFVTETYLSYVLNEGKAIKIKNRQRKLFTNVKEKSGSYFSRGSLWSHVEFKHPASFETLGMEATKKNAIKNDLLRFRSAKDYYNKIGKPWKRGYLLYGPPGTGKSTMIVAIANLLEYDIYDLELTAVKDNTTLRQLLIETSGKSIIVIEDIDWLLNFIDGIWSAIGEERLIIFTTNHIEKLDQALIRRGRMDVHIELSYCCFESFKVLADNYLDVKSHRLFETIKGLLEETKMNPADVAESLMPKSLELDVDA</sequence>
<organism evidence="8 9">
    <name type="scientific">Chenopodium quinoa</name>
    <name type="common">Quinoa</name>
    <dbReference type="NCBI Taxonomy" id="63459"/>
    <lineage>
        <taxon>Eukaryota</taxon>
        <taxon>Viridiplantae</taxon>
        <taxon>Streptophyta</taxon>
        <taxon>Embryophyta</taxon>
        <taxon>Tracheophyta</taxon>
        <taxon>Spermatophyta</taxon>
        <taxon>Magnoliopsida</taxon>
        <taxon>eudicotyledons</taxon>
        <taxon>Gunneridae</taxon>
        <taxon>Pentapetalae</taxon>
        <taxon>Caryophyllales</taxon>
        <taxon>Chenopodiaceae</taxon>
        <taxon>Chenopodioideae</taxon>
        <taxon>Atripliceae</taxon>
        <taxon>Chenopodium</taxon>
    </lineage>
</organism>
<dbReference type="OMA" id="NGSYWSH"/>
<evidence type="ECO:0000313" key="8">
    <source>
        <dbReference type="EnsemblPlants" id="AUR62030571-RA:cds"/>
    </source>
</evidence>
<evidence type="ECO:0000256" key="5">
    <source>
        <dbReference type="ARBA" id="ARBA00049360"/>
    </source>
</evidence>
<keyword evidence="6" id="KW-0547">Nucleotide-binding</keyword>
<dbReference type="Pfam" id="PF14363">
    <property type="entry name" value="AAA_assoc"/>
    <property type="match status" value="1"/>
</dbReference>
<evidence type="ECO:0000256" key="2">
    <source>
        <dbReference type="ARBA" id="ARBA00007448"/>
    </source>
</evidence>
<keyword evidence="3" id="KW-0378">Hydrolase</keyword>
<comment type="catalytic activity">
    <reaction evidence="5">
        <text>ATP + H2O = ADP + phosphate + H(+)</text>
        <dbReference type="Rhea" id="RHEA:13065"/>
        <dbReference type="ChEBI" id="CHEBI:15377"/>
        <dbReference type="ChEBI" id="CHEBI:15378"/>
        <dbReference type="ChEBI" id="CHEBI:30616"/>
        <dbReference type="ChEBI" id="CHEBI:43474"/>
        <dbReference type="ChEBI" id="CHEBI:456216"/>
    </reaction>
</comment>
<dbReference type="Pfam" id="PF00004">
    <property type="entry name" value="AAA"/>
    <property type="match status" value="1"/>
</dbReference>
<dbReference type="InterPro" id="IPR050747">
    <property type="entry name" value="Mitochondrial_chaperone_BCS1"/>
</dbReference>
<dbReference type="Gene3D" id="3.40.50.300">
    <property type="entry name" value="P-loop containing nucleotide triphosphate hydrolases"/>
    <property type="match status" value="1"/>
</dbReference>
<dbReference type="InterPro" id="IPR003960">
    <property type="entry name" value="ATPase_AAA_CS"/>
</dbReference>
<dbReference type="InterPro" id="IPR003959">
    <property type="entry name" value="ATPase_AAA_core"/>
</dbReference>
<dbReference type="Pfam" id="PF25568">
    <property type="entry name" value="AAA_lid_At3g28540"/>
    <property type="match status" value="1"/>
</dbReference>
<dbReference type="Gene3D" id="6.10.280.40">
    <property type="match status" value="1"/>
</dbReference>
<evidence type="ECO:0000313" key="9">
    <source>
        <dbReference type="Proteomes" id="UP000596660"/>
    </source>
</evidence>
<reference evidence="8" key="2">
    <citation type="submission" date="2021-03" db="UniProtKB">
        <authorList>
            <consortium name="EnsemblPlants"/>
        </authorList>
    </citation>
    <scope>IDENTIFICATION</scope>
</reference>
<dbReference type="InterPro" id="IPR027417">
    <property type="entry name" value="P-loop_NTPase"/>
</dbReference>
<dbReference type="InterPro" id="IPR058017">
    <property type="entry name" value="At3g28540-like_C"/>
</dbReference>
<dbReference type="AlphaFoldDB" id="A0A803MJI8"/>
<evidence type="ECO:0000256" key="1">
    <source>
        <dbReference type="ARBA" id="ARBA00001946"/>
    </source>
</evidence>
<comment type="similarity">
    <text evidence="2">Belongs to the AAA ATPase family. BCS1 subfamily.</text>
</comment>
<keyword evidence="4" id="KW-0460">Magnesium</keyword>